<proteinExistence type="predicted"/>
<protein>
    <submittedName>
        <fullName evidence="2">Uncharacterized protein</fullName>
    </submittedName>
</protein>
<organism evidence="2 3">
    <name type="scientific">Cercophora newfieldiana</name>
    <dbReference type="NCBI Taxonomy" id="92897"/>
    <lineage>
        <taxon>Eukaryota</taxon>
        <taxon>Fungi</taxon>
        <taxon>Dikarya</taxon>
        <taxon>Ascomycota</taxon>
        <taxon>Pezizomycotina</taxon>
        <taxon>Sordariomycetes</taxon>
        <taxon>Sordariomycetidae</taxon>
        <taxon>Sordariales</taxon>
        <taxon>Lasiosphaeriaceae</taxon>
        <taxon>Cercophora</taxon>
    </lineage>
</organism>
<gene>
    <name evidence="2" type="ORF">B0T16DRAFT_421304</name>
</gene>
<evidence type="ECO:0000313" key="3">
    <source>
        <dbReference type="Proteomes" id="UP001174936"/>
    </source>
</evidence>
<keyword evidence="3" id="KW-1185">Reference proteome</keyword>
<accession>A0AA39XQU0</accession>
<feature type="region of interest" description="Disordered" evidence="1">
    <location>
        <begin position="127"/>
        <end position="155"/>
    </location>
</feature>
<evidence type="ECO:0000313" key="2">
    <source>
        <dbReference type="EMBL" id="KAK0638521.1"/>
    </source>
</evidence>
<evidence type="ECO:0000256" key="1">
    <source>
        <dbReference type="SAM" id="MobiDB-lite"/>
    </source>
</evidence>
<sequence>MDFVSLAFPIVRERHSSTSMSGTPSASHSWAVSPLLNPPTSRAARPPVPVSRGSPHPHSLPPAKLPADFWGIKVLAYHPTRRQLLFCGRTKRTLQHILQFIQALGIRLGPLTLPDTRSVTLHSAYGRTEPAIPTPTNAQAVDPKQTPFPSSSGPD</sequence>
<feature type="compositionally biased region" description="Low complexity" evidence="1">
    <location>
        <begin position="17"/>
        <end position="29"/>
    </location>
</feature>
<feature type="region of interest" description="Disordered" evidence="1">
    <location>
        <begin position="16"/>
        <end position="60"/>
    </location>
</feature>
<reference evidence="2" key="1">
    <citation type="submission" date="2023-06" db="EMBL/GenBank/DDBJ databases">
        <title>Genome-scale phylogeny and comparative genomics of the fungal order Sordariales.</title>
        <authorList>
            <consortium name="Lawrence Berkeley National Laboratory"/>
            <person name="Hensen N."/>
            <person name="Bonometti L."/>
            <person name="Westerberg I."/>
            <person name="Brannstrom I.O."/>
            <person name="Guillou S."/>
            <person name="Cros-Aarteil S."/>
            <person name="Calhoun S."/>
            <person name="Haridas S."/>
            <person name="Kuo A."/>
            <person name="Mondo S."/>
            <person name="Pangilinan J."/>
            <person name="Riley R."/>
            <person name="Labutti K."/>
            <person name="Andreopoulos B."/>
            <person name="Lipzen A."/>
            <person name="Chen C."/>
            <person name="Yanf M."/>
            <person name="Daum C."/>
            <person name="Ng V."/>
            <person name="Clum A."/>
            <person name="Steindorff A."/>
            <person name="Ohm R."/>
            <person name="Martin F."/>
            <person name="Silar P."/>
            <person name="Natvig D."/>
            <person name="Lalanne C."/>
            <person name="Gautier V."/>
            <person name="Ament-Velasquez S.L."/>
            <person name="Kruys A."/>
            <person name="Hutchinson M.I."/>
            <person name="Powell A.J."/>
            <person name="Barry K."/>
            <person name="Miller A.N."/>
            <person name="Grigoriev I.V."/>
            <person name="Debuchy R."/>
            <person name="Gladieux P."/>
            <person name="Thoren M.H."/>
            <person name="Johannesson H."/>
        </authorList>
    </citation>
    <scope>NUCLEOTIDE SEQUENCE</scope>
    <source>
        <strain evidence="2">SMH2532-1</strain>
    </source>
</reference>
<comment type="caution">
    <text evidence="2">The sequence shown here is derived from an EMBL/GenBank/DDBJ whole genome shotgun (WGS) entry which is preliminary data.</text>
</comment>
<dbReference type="EMBL" id="JAULSV010000007">
    <property type="protein sequence ID" value="KAK0638521.1"/>
    <property type="molecule type" value="Genomic_DNA"/>
</dbReference>
<name>A0AA39XQU0_9PEZI</name>
<dbReference type="Proteomes" id="UP001174936">
    <property type="component" value="Unassembled WGS sequence"/>
</dbReference>
<dbReference type="AlphaFoldDB" id="A0AA39XQU0"/>